<proteinExistence type="predicted"/>
<sequence length="112" mass="12555">MHVVLVTLDVRPERIEEFLTAIRTNARASLRDEPGCLRFDVHRVVGDPTKFVLYEIYRDEHAFTHEHRAAPHYAAWRAAATRCVIDGGHVNTYLAPAFPGDLADATSPEDAS</sequence>
<dbReference type="EMBL" id="JAFDVD010000021">
    <property type="protein sequence ID" value="MBM6402153.1"/>
    <property type="molecule type" value="Genomic_DNA"/>
</dbReference>
<reference evidence="2" key="1">
    <citation type="submission" date="2021-02" db="EMBL/GenBank/DDBJ databases">
        <title>Phycicoccus sp. MQZ13P-5T, whole genome shotgun sequence.</title>
        <authorList>
            <person name="Tuo L."/>
        </authorList>
    </citation>
    <scope>NUCLEOTIDE SEQUENCE</scope>
    <source>
        <strain evidence="2">MQZ13P-5</strain>
    </source>
</reference>
<keyword evidence="2" id="KW-0560">Oxidoreductase</keyword>
<keyword evidence="2" id="KW-0503">Monooxygenase</keyword>
<protein>
    <submittedName>
        <fullName evidence="2">Antibiotic biosynthesis monooxygenase</fullName>
    </submittedName>
</protein>
<dbReference type="Gene3D" id="3.30.70.100">
    <property type="match status" value="1"/>
</dbReference>
<feature type="domain" description="ABM" evidence="1">
    <location>
        <begin position="2"/>
        <end position="94"/>
    </location>
</feature>
<dbReference type="InterPro" id="IPR011008">
    <property type="entry name" value="Dimeric_a/b-barrel"/>
</dbReference>
<keyword evidence="3" id="KW-1185">Reference proteome</keyword>
<dbReference type="Proteomes" id="UP001430172">
    <property type="component" value="Unassembled WGS sequence"/>
</dbReference>
<dbReference type="PANTHER" id="PTHR33336:SF1">
    <property type="entry name" value="(4S)-4-HYDROXY-5-PHOSPHONOOXYPENTANE-2,3-DIONE ISOMERASE"/>
    <property type="match status" value="1"/>
</dbReference>
<dbReference type="Pfam" id="PF03992">
    <property type="entry name" value="ABM"/>
    <property type="match status" value="1"/>
</dbReference>
<accession>A0ABS2CQI5</accession>
<evidence type="ECO:0000313" key="2">
    <source>
        <dbReference type="EMBL" id="MBM6402153.1"/>
    </source>
</evidence>
<name>A0ABS2CQI5_9MICO</name>
<evidence type="ECO:0000259" key="1">
    <source>
        <dbReference type="PROSITE" id="PS51725"/>
    </source>
</evidence>
<dbReference type="InterPro" id="IPR007138">
    <property type="entry name" value="ABM_dom"/>
</dbReference>
<dbReference type="PROSITE" id="PS51725">
    <property type="entry name" value="ABM"/>
    <property type="match status" value="1"/>
</dbReference>
<evidence type="ECO:0000313" key="3">
    <source>
        <dbReference type="Proteomes" id="UP001430172"/>
    </source>
</evidence>
<gene>
    <name evidence="2" type="ORF">JQN70_17290</name>
</gene>
<comment type="caution">
    <text evidence="2">The sequence shown here is derived from an EMBL/GenBank/DDBJ whole genome shotgun (WGS) entry which is preliminary data.</text>
</comment>
<dbReference type="RefSeq" id="WP_204132618.1">
    <property type="nucleotide sequence ID" value="NZ_JAFDVD010000021.1"/>
</dbReference>
<dbReference type="PANTHER" id="PTHR33336">
    <property type="entry name" value="QUINOL MONOOXYGENASE YGIN-RELATED"/>
    <property type="match status" value="1"/>
</dbReference>
<dbReference type="InterPro" id="IPR050744">
    <property type="entry name" value="AI-2_Isomerase_LsrG"/>
</dbReference>
<dbReference type="SUPFAM" id="SSF54909">
    <property type="entry name" value="Dimeric alpha+beta barrel"/>
    <property type="match status" value="1"/>
</dbReference>
<dbReference type="GO" id="GO:0004497">
    <property type="term" value="F:monooxygenase activity"/>
    <property type="evidence" value="ECO:0007669"/>
    <property type="project" value="UniProtKB-KW"/>
</dbReference>
<organism evidence="2 3">
    <name type="scientific">Phycicoccus sonneratiae</name>
    <dbReference type="NCBI Taxonomy" id="2807628"/>
    <lineage>
        <taxon>Bacteria</taxon>
        <taxon>Bacillati</taxon>
        <taxon>Actinomycetota</taxon>
        <taxon>Actinomycetes</taxon>
        <taxon>Micrococcales</taxon>
        <taxon>Intrasporangiaceae</taxon>
        <taxon>Phycicoccus</taxon>
    </lineage>
</organism>